<name>A0A8K0ETP2_BRALA</name>
<dbReference type="EMBL" id="OV696689">
    <property type="protein sequence ID" value="CAH1263006.1"/>
    <property type="molecule type" value="Genomic_DNA"/>
</dbReference>
<sequence length="118" mass="12321">MSLISAPIINYHGGSIPGGTVLYPVVECSSGQPIPIIDGHHPSISHCCCKSVGNHRSYSVTSGFCGTGIVCTYQYCSSSGCNGIFCGSTAVRSYCQYCDCTSNSRSYPVIATSCTNGQ</sequence>
<evidence type="ECO:0000313" key="1">
    <source>
        <dbReference type="EMBL" id="CAH1263006.1"/>
    </source>
</evidence>
<protein>
    <submittedName>
        <fullName evidence="1">Hypp2611 protein</fullName>
    </submittedName>
</protein>
<dbReference type="AlphaFoldDB" id="A0A8K0ETP2"/>
<accession>A0A8K0ETP2</accession>
<gene>
    <name evidence="1" type="primary">Hypp2611</name>
    <name evidence="1" type="ORF">BLAG_LOCUS17827</name>
</gene>
<reference evidence="1" key="1">
    <citation type="submission" date="2022-01" db="EMBL/GenBank/DDBJ databases">
        <authorList>
            <person name="Braso-Vives M."/>
        </authorList>
    </citation>
    <scope>NUCLEOTIDE SEQUENCE</scope>
</reference>
<keyword evidence="2" id="KW-1185">Reference proteome</keyword>
<proteinExistence type="predicted"/>
<organism evidence="1 2">
    <name type="scientific">Branchiostoma lanceolatum</name>
    <name type="common">Common lancelet</name>
    <name type="synonym">Amphioxus lanceolatum</name>
    <dbReference type="NCBI Taxonomy" id="7740"/>
    <lineage>
        <taxon>Eukaryota</taxon>
        <taxon>Metazoa</taxon>
        <taxon>Chordata</taxon>
        <taxon>Cephalochordata</taxon>
        <taxon>Leptocardii</taxon>
        <taxon>Amphioxiformes</taxon>
        <taxon>Branchiostomatidae</taxon>
        <taxon>Branchiostoma</taxon>
    </lineage>
</organism>
<dbReference type="Proteomes" id="UP000838412">
    <property type="component" value="Chromosome 4"/>
</dbReference>
<evidence type="ECO:0000313" key="2">
    <source>
        <dbReference type="Proteomes" id="UP000838412"/>
    </source>
</evidence>